<evidence type="ECO:0000256" key="1">
    <source>
        <dbReference type="SAM" id="Coils"/>
    </source>
</evidence>
<sequence length="231" mass="26193">MDLQAILNYQEIDKRLYALERELAGCEERKEYVKAKKFLETAADKLDGYDAKATQLKNEAIELTKKYLRMEDTLKDFAHIDELVAGGADIAFYKKSALSLSDQLKKIKADLATLTAAINATHDEYQKLKKQVIAMQKQYKDAYEKYNAVKASKEGERKAIEAELQVAGKEIPAQVMEKYKIKRKEKVFPVVGKLKDNRCPFCGMEPPLAARGKLSGGGVIECENCRRIIYE</sequence>
<gene>
    <name evidence="2" type="ORF">IAC57_06400</name>
</gene>
<feature type="coiled-coil region" evidence="1">
    <location>
        <begin position="9"/>
        <end position="73"/>
    </location>
</feature>
<reference evidence="2" key="2">
    <citation type="journal article" date="2021" name="PeerJ">
        <title>Extensive microbial diversity within the chicken gut microbiome revealed by metagenomics and culture.</title>
        <authorList>
            <person name="Gilroy R."/>
            <person name="Ravi A."/>
            <person name="Getino M."/>
            <person name="Pursley I."/>
            <person name="Horton D.L."/>
            <person name="Alikhan N.F."/>
            <person name="Baker D."/>
            <person name="Gharbi K."/>
            <person name="Hall N."/>
            <person name="Watson M."/>
            <person name="Adriaenssens E.M."/>
            <person name="Foster-Nyarko E."/>
            <person name="Jarju S."/>
            <person name="Secka A."/>
            <person name="Antonio M."/>
            <person name="Oren A."/>
            <person name="Chaudhuri R.R."/>
            <person name="La Ragione R."/>
            <person name="Hildebrand F."/>
            <person name="Pallen M.J."/>
        </authorList>
    </citation>
    <scope>NUCLEOTIDE SEQUENCE</scope>
    <source>
        <strain evidence="2">11687</strain>
    </source>
</reference>
<accession>A0A9D1MGH0</accession>
<organism evidence="2 3">
    <name type="scientific">Candidatus Scatosoma pullistercoris</name>
    <dbReference type="NCBI Taxonomy" id="2840934"/>
    <lineage>
        <taxon>Bacteria</taxon>
        <taxon>Bacillati</taxon>
        <taxon>Bacillota</taxon>
        <taxon>Clostridia</taxon>
        <taxon>Candidatus Scatosoma</taxon>
    </lineage>
</organism>
<comment type="caution">
    <text evidence="2">The sequence shown here is derived from an EMBL/GenBank/DDBJ whole genome shotgun (WGS) entry which is preliminary data.</text>
</comment>
<name>A0A9D1MGH0_9FIRM</name>
<evidence type="ECO:0000313" key="3">
    <source>
        <dbReference type="Proteomes" id="UP000824081"/>
    </source>
</evidence>
<keyword evidence="1" id="KW-0175">Coiled coil</keyword>
<reference evidence="2" key="1">
    <citation type="submission" date="2020-10" db="EMBL/GenBank/DDBJ databases">
        <authorList>
            <person name="Gilroy R."/>
        </authorList>
    </citation>
    <scope>NUCLEOTIDE SEQUENCE</scope>
    <source>
        <strain evidence="2">11687</strain>
    </source>
</reference>
<dbReference type="AlphaFoldDB" id="A0A9D1MGH0"/>
<dbReference type="Proteomes" id="UP000824081">
    <property type="component" value="Unassembled WGS sequence"/>
</dbReference>
<proteinExistence type="predicted"/>
<evidence type="ECO:0000313" key="2">
    <source>
        <dbReference type="EMBL" id="HIU59716.1"/>
    </source>
</evidence>
<evidence type="ECO:0008006" key="4">
    <source>
        <dbReference type="Google" id="ProtNLM"/>
    </source>
</evidence>
<feature type="coiled-coil region" evidence="1">
    <location>
        <begin position="111"/>
        <end position="163"/>
    </location>
</feature>
<protein>
    <recommendedName>
        <fullName evidence="4">C4-type zinc ribbon domain-containing protein</fullName>
    </recommendedName>
</protein>
<dbReference type="EMBL" id="DVMZ01000172">
    <property type="protein sequence ID" value="HIU59716.1"/>
    <property type="molecule type" value="Genomic_DNA"/>
</dbReference>
<dbReference type="Gene3D" id="1.10.287.1490">
    <property type="match status" value="1"/>
</dbReference>